<evidence type="ECO:0000313" key="3">
    <source>
        <dbReference type="EMBL" id="MFC3689320.1"/>
    </source>
</evidence>
<dbReference type="SUPFAM" id="SSF46785">
    <property type="entry name" value="Winged helix' DNA-binding domain"/>
    <property type="match status" value="1"/>
</dbReference>
<reference evidence="4" key="1">
    <citation type="journal article" date="2019" name="Int. J. Syst. Evol. Microbiol.">
        <title>The Global Catalogue of Microorganisms (GCM) 10K type strain sequencing project: providing services to taxonomists for standard genome sequencing and annotation.</title>
        <authorList>
            <consortium name="The Broad Institute Genomics Platform"/>
            <consortium name="The Broad Institute Genome Sequencing Center for Infectious Disease"/>
            <person name="Wu L."/>
            <person name="Ma J."/>
        </authorList>
    </citation>
    <scope>NUCLEOTIDE SEQUENCE [LARGE SCALE GENOMIC DNA]</scope>
    <source>
        <strain evidence="4">NCAIM B.02333</strain>
    </source>
</reference>
<feature type="region of interest" description="Disordered" evidence="1">
    <location>
        <begin position="1"/>
        <end position="29"/>
    </location>
</feature>
<proteinExistence type="predicted"/>
<dbReference type="Gene3D" id="1.10.10.10">
    <property type="entry name" value="Winged helix-like DNA-binding domain superfamily/Winged helix DNA-binding domain"/>
    <property type="match status" value="1"/>
</dbReference>
<gene>
    <name evidence="3" type="ORF">ACFOLH_13305</name>
</gene>
<dbReference type="PANTHER" id="PTHR37318">
    <property type="entry name" value="BSL7504 PROTEIN"/>
    <property type="match status" value="1"/>
</dbReference>
<dbReference type="InterPro" id="IPR036388">
    <property type="entry name" value="WH-like_DNA-bd_sf"/>
</dbReference>
<comment type="caution">
    <text evidence="3">The sequence shown here is derived from an EMBL/GenBank/DDBJ whole genome shotgun (WGS) entry which is preliminary data.</text>
</comment>
<accession>A0ABV7WIJ6</accession>
<keyword evidence="4" id="KW-1185">Reference proteome</keyword>
<dbReference type="InterPro" id="IPR036390">
    <property type="entry name" value="WH_DNA-bd_sf"/>
</dbReference>
<dbReference type="Proteomes" id="UP001595685">
    <property type="component" value="Unassembled WGS sequence"/>
</dbReference>
<feature type="compositionally biased region" description="Low complexity" evidence="1">
    <location>
        <begin position="1"/>
        <end position="24"/>
    </location>
</feature>
<feature type="domain" description="Winged helix DNA-binding" evidence="2">
    <location>
        <begin position="39"/>
        <end position="116"/>
    </location>
</feature>
<organism evidence="3 4">
    <name type="scientific">Aquipuribacter hungaricus</name>
    <dbReference type="NCBI Taxonomy" id="545624"/>
    <lineage>
        <taxon>Bacteria</taxon>
        <taxon>Bacillati</taxon>
        <taxon>Actinomycetota</taxon>
        <taxon>Actinomycetes</taxon>
        <taxon>Micrococcales</taxon>
        <taxon>Intrasporangiaceae</taxon>
        <taxon>Aquipuribacter</taxon>
    </lineage>
</organism>
<sequence length="120" mass="12767">MRPGPRAAHAPGAPAEQAGPAATGRHPRHDLDPLLLHGVRFSLLAVVLAAEKVAFAYLRDELQVSDSVLSRQLTALEEAGHLEVDKVAEGRRTRTWVRGTPAGRAAFDRHRAALVAIAGG</sequence>
<evidence type="ECO:0000313" key="4">
    <source>
        <dbReference type="Proteomes" id="UP001595685"/>
    </source>
</evidence>
<dbReference type="Pfam" id="PF13601">
    <property type="entry name" value="HTH_34"/>
    <property type="match status" value="1"/>
</dbReference>
<dbReference type="RefSeq" id="WP_340291420.1">
    <property type="nucleotide sequence ID" value="NZ_JBBEOI010000039.1"/>
</dbReference>
<dbReference type="EMBL" id="JBHRWW010000009">
    <property type="protein sequence ID" value="MFC3689320.1"/>
    <property type="molecule type" value="Genomic_DNA"/>
</dbReference>
<evidence type="ECO:0000256" key="1">
    <source>
        <dbReference type="SAM" id="MobiDB-lite"/>
    </source>
</evidence>
<name>A0ABV7WIJ6_9MICO</name>
<evidence type="ECO:0000259" key="2">
    <source>
        <dbReference type="Pfam" id="PF13601"/>
    </source>
</evidence>
<protein>
    <submittedName>
        <fullName evidence="3">Winged helix-turn-helix domain-containing protein</fullName>
    </submittedName>
</protein>
<dbReference type="PANTHER" id="PTHR37318:SF1">
    <property type="entry name" value="BSL7504 PROTEIN"/>
    <property type="match status" value="1"/>
</dbReference>
<dbReference type="InterPro" id="IPR027395">
    <property type="entry name" value="WH_DNA-bd_dom"/>
</dbReference>